<dbReference type="Gene3D" id="3.20.20.70">
    <property type="entry name" value="Aldolase class I"/>
    <property type="match status" value="1"/>
</dbReference>
<name>A0A4Q9GAE3_9HYPH</name>
<protein>
    <submittedName>
        <fullName evidence="2">Thiamine phosphate synthase</fullName>
    </submittedName>
</protein>
<dbReference type="Proteomes" id="UP000291613">
    <property type="component" value="Unassembled WGS sequence"/>
</dbReference>
<dbReference type="RefSeq" id="WP_131004414.1">
    <property type="nucleotide sequence ID" value="NZ_JBHSZR010000008.1"/>
</dbReference>
<keyword evidence="3" id="KW-1185">Reference proteome</keyword>
<dbReference type="SUPFAM" id="SSF51391">
    <property type="entry name" value="Thiamin phosphate synthase"/>
    <property type="match status" value="1"/>
</dbReference>
<organism evidence="2 3">
    <name type="scientific">Hansschlegelia quercus</name>
    <dbReference type="NCBI Taxonomy" id="2528245"/>
    <lineage>
        <taxon>Bacteria</taxon>
        <taxon>Pseudomonadati</taxon>
        <taxon>Pseudomonadota</taxon>
        <taxon>Alphaproteobacteria</taxon>
        <taxon>Hyphomicrobiales</taxon>
        <taxon>Methylopilaceae</taxon>
        <taxon>Hansschlegelia</taxon>
    </lineage>
</organism>
<evidence type="ECO:0000259" key="1">
    <source>
        <dbReference type="Pfam" id="PF02581"/>
    </source>
</evidence>
<dbReference type="InterPro" id="IPR036206">
    <property type="entry name" value="ThiamineP_synth_sf"/>
</dbReference>
<gene>
    <name evidence="2" type="ORF">EYR15_15170</name>
</gene>
<proteinExistence type="predicted"/>
<dbReference type="InterPro" id="IPR022998">
    <property type="entry name" value="ThiamineP_synth_TenI"/>
</dbReference>
<dbReference type="GO" id="GO:0009228">
    <property type="term" value="P:thiamine biosynthetic process"/>
    <property type="evidence" value="ECO:0007669"/>
    <property type="project" value="UniProtKB-KW"/>
</dbReference>
<dbReference type="EMBL" id="SIUB01000009">
    <property type="protein sequence ID" value="TBN47955.1"/>
    <property type="molecule type" value="Genomic_DNA"/>
</dbReference>
<feature type="domain" description="Thiamine phosphate synthase/TenI" evidence="1">
    <location>
        <begin position="14"/>
        <end position="190"/>
    </location>
</feature>
<evidence type="ECO:0000313" key="3">
    <source>
        <dbReference type="Proteomes" id="UP000291613"/>
    </source>
</evidence>
<dbReference type="Pfam" id="PF02581">
    <property type="entry name" value="TMP-TENI"/>
    <property type="match status" value="1"/>
</dbReference>
<reference evidence="2 3" key="1">
    <citation type="submission" date="2019-02" db="EMBL/GenBank/DDBJ databases">
        <title>Hansschlegelia quercus sp. nov., a novel methylotrophic bacterium from buds of oak (Quercus robur L.).</title>
        <authorList>
            <person name="Agafonova N.V."/>
            <person name="Kaparullina E.N."/>
            <person name="Grouzdev D.S."/>
            <person name="Doronina N.V."/>
        </authorList>
    </citation>
    <scope>NUCLEOTIDE SEQUENCE [LARGE SCALE GENOMIC DNA]</scope>
    <source>
        <strain evidence="2 3">Dub</strain>
    </source>
</reference>
<sequence length="217" mass="22571">MSAAKTPPRPVTRLMLVTPELADIETFEPMLEAAVSAGDVAAVVIRLAPADERTRLSRAKALVQIVHAEGAAALLCGEDIEDIVGRSGADGVHVATPGEDIAEIVARFQPEKIVGCAPQSRDGAMSAGEAGCDYVLFGEDFGGAPFPATLERVEWWVPIFETPCVAFAQTLEDVAPLAALDAEFVALGEALWRHEGGPATAMAGVGATLSLVKAPTP</sequence>
<evidence type="ECO:0000313" key="2">
    <source>
        <dbReference type="EMBL" id="TBN47955.1"/>
    </source>
</evidence>
<accession>A0A4Q9GAE3</accession>
<dbReference type="CDD" id="cd00564">
    <property type="entry name" value="TMP_TenI"/>
    <property type="match status" value="1"/>
</dbReference>
<dbReference type="OrthoDB" id="7159061at2"/>
<dbReference type="InterPro" id="IPR013785">
    <property type="entry name" value="Aldolase_TIM"/>
</dbReference>
<dbReference type="AlphaFoldDB" id="A0A4Q9GAE3"/>
<comment type="caution">
    <text evidence="2">The sequence shown here is derived from an EMBL/GenBank/DDBJ whole genome shotgun (WGS) entry which is preliminary data.</text>
</comment>